<reference evidence="2" key="1">
    <citation type="submission" date="2022-11" db="UniProtKB">
        <authorList>
            <consortium name="WormBaseParasite"/>
        </authorList>
    </citation>
    <scope>IDENTIFICATION</scope>
</reference>
<evidence type="ECO:0000313" key="1">
    <source>
        <dbReference type="Proteomes" id="UP000887576"/>
    </source>
</evidence>
<accession>A0AC34QUK1</accession>
<protein>
    <submittedName>
        <fullName evidence="2">Uncharacterized protein</fullName>
    </submittedName>
</protein>
<evidence type="ECO:0000313" key="2">
    <source>
        <dbReference type="WBParaSite" id="JU765_v2.g19504.t1"/>
    </source>
</evidence>
<proteinExistence type="predicted"/>
<dbReference type="Proteomes" id="UP000887576">
    <property type="component" value="Unplaced"/>
</dbReference>
<organism evidence="1 2">
    <name type="scientific">Panagrolaimus sp. JU765</name>
    <dbReference type="NCBI Taxonomy" id="591449"/>
    <lineage>
        <taxon>Eukaryota</taxon>
        <taxon>Metazoa</taxon>
        <taxon>Ecdysozoa</taxon>
        <taxon>Nematoda</taxon>
        <taxon>Chromadorea</taxon>
        <taxon>Rhabditida</taxon>
        <taxon>Tylenchina</taxon>
        <taxon>Panagrolaimomorpha</taxon>
        <taxon>Panagrolaimoidea</taxon>
        <taxon>Panagrolaimidae</taxon>
        <taxon>Panagrolaimus</taxon>
    </lineage>
</organism>
<dbReference type="WBParaSite" id="JU765_v2.g19504.t1">
    <property type="protein sequence ID" value="JU765_v2.g19504.t1"/>
    <property type="gene ID" value="JU765_v2.g19504"/>
</dbReference>
<sequence>MSAPSTNNNNSVNPEVVTDQKESVETGKNEPISSTKVQNPKNCASASRAPSRTPSRASQRSVTFSLHTPNRHEPTYEESSQFNPAQLDTVSISARRNSQSRASQAHSTNVPRSMVLYDQQPQSMIPGGYVAPYDAVPVPAPVPMWTYPIPPPPPPQLFAYFPPSPLDAKTMRKIMKKAAEDEKRYQTKYQPSSCSKFCCGGAAPLFWILLILILLFFIAVLIVALIYV</sequence>
<name>A0AC34QUK1_9BILA</name>